<dbReference type="Gene3D" id="3.30.40.10">
    <property type="entry name" value="Zinc/RING finger domain, C3HC4 (zinc finger)"/>
    <property type="match status" value="1"/>
</dbReference>
<evidence type="ECO:0000313" key="9">
    <source>
        <dbReference type="Proteomes" id="UP001046870"/>
    </source>
</evidence>
<feature type="coiled-coil region" evidence="5">
    <location>
        <begin position="197"/>
        <end position="231"/>
    </location>
</feature>
<proteinExistence type="predicted"/>
<reference evidence="8" key="1">
    <citation type="submission" date="2021-01" db="EMBL/GenBank/DDBJ databases">
        <authorList>
            <person name="Zahm M."/>
            <person name="Roques C."/>
            <person name="Cabau C."/>
            <person name="Klopp C."/>
            <person name="Donnadieu C."/>
            <person name="Jouanno E."/>
            <person name="Lampietro C."/>
            <person name="Louis A."/>
            <person name="Herpin A."/>
            <person name="Echchiki A."/>
            <person name="Berthelot C."/>
            <person name="Parey E."/>
            <person name="Roest-Crollius H."/>
            <person name="Braasch I."/>
            <person name="Postlethwait J."/>
            <person name="Bobe J."/>
            <person name="Montfort J."/>
            <person name="Bouchez O."/>
            <person name="Begum T."/>
            <person name="Mejri S."/>
            <person name="Adams A."/>
            <person name="Chen W.-J."/>
            <person name="Guiguen Y."/>
        </authorList>
    </citation>
    <scope>NUCLEOTIDE SEQUENCE</scope>
    <source>
        <strain evidence="8">YG-15Mar2019-1</strain>
        <tissue evidence="8">Brain</tissue>
    </source>
</reference>
<dbReference type="SUPFAM" id="SSF57850">
    <property type="entry name" value="RING/U-box"/>
    <property type="match status" value="1"/>
</dbReference>
<dbReference type="InterPro" id="IPR017907">
    <property type="entry name" value="Znf_RING_CS"/>
</dbReference>
<dbReference type="EMBL" id="JAFDVH010000025">
    <property type="protein sequence ID" value="KAG7454571.1"/>
    <property type="molecule type" value="Genomic_DNA"/>
</dbReference>
<dbReference type="InterPro" id="IPR013083">
    <property type="entry name" value="Znf_RING/FYVE/PHD"/>
</dbReference>
<dbReference type="PROSITE" id="PS00518">
    <property type="entry name" value="ZF_RING_1"/>
    <property type="match status" value="1"/>
</dbReference>
<keyword evidence="5" id="KW-0175">Coiled coil</keyword>
<dbReference type="Gene3D" id="3.30.160.60">
    <property type="entry name" value="Classic Zinc Finger"/>
    <property type="match status" value="1"/>
</dbReference>
<gene>
    <name evidence="8" type="ORF">MATL_G00261270</name>
</gene>
<feature type="domain" description="B box-type" evidence="7">
    <location>
        <begin position="84"/>
        <end position="124"/>
    </location>
</feature>
<dbReference type="GO" id="GO:0008270">
    <property type="term" value="F:zinc ion binding"/>
    <property type="evidence" value="ECO:0007669"/>
    <property type="project" value="UniProtKB-KW"/>
</dbReference>
<sequence>MATNFTVSVDEVSCPVCCDVFTNPVLLLCSHSVCKACLQQCWRDGTRKCPLCRRVAPPGANPPVNLALKNLCERFALEQEAGGGSETLCSLHQEKLLLFCLVDKQPICADCVSNLHNNHKLCHIKVAAQDHQMKVQEALKPLQEKLKNFRRIEDTVNQSMQHIKHQVQHTERKIKKEFKELHQFLYHEEAARIAALKQEEMQKSAALNRKMEETLRKIEALSATISTIEKDMGKEDALFLQNLNATMKRAQCTIREPDASGLLIDVAKHVGNLKYTVWEKMLGVVQYSE</sequence>
<keyword evidence="3" id="KW-0862">Zinc</keyword>
<dbReference type="InterPro" id="IPR001841">
    <property type="entry name" value="Znf_RING"/>
</dbReference>
<evidence type="ECO:0000256" key="4">
    <source>
        <dbReference type="PROSITE-ProRule" id="PRU00024"/>
    </source>
</evidence>
<name>A0A9D3PD61_MEGAT</name>
<comment type="caution">
    <text evidence="8">The sequence shown here is derived from an EMBL/GenBank/DDBJ whole genome shotgun (WGS) entry which is preliminary data.</text>
</comment>
<protein>
    <recommendedName>
        <fullName evidence="10">Tripartite motif-containing protein 35-like</fullName>
    </recommendedName>
</protein>
<dbReference type="Proteomes" id="UP001046870">
    <property type="component" value="Chromosome 25"/>
</dbReference>
<evidence type="ECO:0000256" key="3">
    <source>
        <dbReference type="ARBA" id="ARBA00022833"/>
    </source>
</evidence>
<dbReference type="AlphaFoldDB" id="A0A9D3PD61"/>
<feature type="domain" description="RING-type" evidence="6">
    <location>
        <begin position="14"/>
        <end position="53"/>
    </location>
</feature>
<keyword evidence="1" id="KW-0479">Metal-binding</keyword>
<dbReference type="InterPro" id="IPR050143">
    <property type="entry name" value="TRIM/RBCC"/>
</dbReference>
<keyword evidence="9" id="KW-1185">Reference proteome</keyword>
<evidence type="ECO:0000313" key="8">
    <source>
        <dbReference type="EMBL" id="KAG7454571.1"/>
    </source>
</evidence>
<evidence type="ECO:0000256" key="2">
    <source>
        <dbReference type="ARBA" id="ARBA00022771"/>
    </source>
</evidence>
<evidence type="ECO:0000256" key="5">
    <source>
        <dbReference type="SAM" id="Coils"/>
    </source>
</evidence>
<dbReference type="PROSITE" id="PS50119">
    <property type="entry name" value="ZF_BBOX"/>
    <property type="match status" value="1"/>
</dbReference>
<dbReference type="SMART" id="SM00184">
    <property type="entry name" value="RING"/>
    <property type="match status" value="1"/>
</dbReference>
<dbReference type="Pfam" id="PF13445">
    <property type="entry name" value="zf-RING_UBOX"/>
    <property type="match status" value="1"/>
</dbReference>
<dbReference type="PANTHER" id="PTHR24103">
    <property type="entry name" value="E3 UBIQUITIN-PROTEIN LIGASE TRIM"/>
    <property type="match status" value="1"/>
</dbReference>
<dbReference type="InterPro" id="IPR027370">
    <property type="entry name" value="Znf-RING_euk"/>
</dbReference>
<dbReference type="SMART" id="SM00336">
    <property type="entry name" value="BBOX"/>
    <property type="match status" value="1"/>
</dbReference>
<dbReference type="InterPro" id="IPR000315">
    <property type="entry name" value="Znf_B-box"/>
</dbReference>
<dbReference type="PROSITE" id="PS50089">
    <property type="entry name" value="ZF_RING_2"/>
    <property type="match status" value="1"/>
</dbReference>
<organism evidence="8 9">
    <name type="scientific">Megalops atlanticus</name>
    <name type="common">Tarpon</name>
    <name type="synonym">Clupea gigantea</name>
    <dbReference type="NCBI Taxonomy" id="7932"/>
    <lineage>
        <taxon>Eukaryota</taxon>
        <taxon>Metazoa</taxon>
        <taxon>Chordata</taxon>
        <taxon>Craniata</taxon>
        <taxon>Vertebrata</taxon>
        <taxon>Euteleostomi</taxon>
        <taxon>Actinopterygii</taxon>
        <taxon>Neopterygii</taxon>
        <taxon>Teleostei</taxon>
        <taxon>Elopiformes</taxon>
        <taxon>Megalopidae</taxon>
        <taxon>Megalops</taxon>
    </lineage>
</organism>
<evidence type="ECO:0008006" key="10">
    <source>
        <dbReference type="Google" id="ProtNLM"/>
    </source>
</evidence>
<dbReference type="OrthoDB" id="654191at2759"/>
<dbReference type="SUPFAM" id="SSF57845">
    <property type="entry name" value="B-box zinc-binding domain"/>
    <property type="match status" value="1"/>
</dbReference>
<evidence type="ECO:0000259" key="6">
    <source>
        <dbReference type="PROSITE" id="PS50089"/>
    </source>
</evidence>
<evidence type="ECO:0000259" key="7">
    <source>
        <dbReference type="PROSITE" id="PS50119"/>
    </source>
</evidence>
<evidence type="ECO:0000256" key="1">
    <source>
        <dbReference type="ARBA" id="ARBA00022723"/>
    </source>
</evidence>
<accession>A0A9D3PD61</accession>
<dbReference type="Pfam" id="PF00643">
    <property type="entry name" value="zf-B_box"/>
    <property type="match status" value="1"/>
</dbReference>
<keyword evidence="2 4" id="KW-0863">Zinc-finger</keyword>